<feature type="domain" description="Ap4A phosphorylase 1/2 N-terminal" evidence="3">
    <location>
        <begin position="65"/>
        <end position="178"/>
    </location>
</feature>
<dbReference type="SUPFAM" id="SSF54197">
    <property type="entry name" value="HIT-like"/>
    <property type="match status" value="1"/>
</dbReference>
<gene>
    <name evidence="4" type="ORF">CANVERA_P5114</name>
</gene>
<comment type="caution">
    <text evidence="4">The sequence shown here is derived from an EMBL/GenBank/DDBJ whole genome shotgun (WGS) entry which is preliminary data.</text>
</comment>
<reference evidence="4" key="1">
    <citation type="submission" date="2022-12" db="EMBL/GenBank/DDBJ databases">
        <authorList>
            <person name="Brejova B."/>
        </authorList>
    </citation>
    <scope>NUCLEOTIDE SEQUENCE</scope>
</reference>
<evidence type="ECO:0000259" key="2">
    <source>
        <dbReference type="Pfam" id="PF09830"/>
    </source>
</evidence>
<sequence length="318" mass="36819">MSDYDVQDDFYQLITNKYNEAVKNKHILFNGDSVINETETIKVGDENFDVQYTLLTSLMHRPEKGDNDSNPFEKPEPELTIFKDYGANNEFKIIFNKFPVVPKHFMLVTQQFKSQNTPLSSNELYATYQILQNLNKFKSKGEDWFAFYNCGQESGASQPHKHIQFMTLPSRDKFIPYTDIISNQQPSELLKKNEPLQNKSLPFANFIKKIPKDEEITGEILSQLFASLLQKTLTTLRQNDADHISYNFIMTIDYVYMVPRSNGKFQDKIGINSCGVQGLFLCKDEELFKLVKEYGPFNILKDVGFLNTSDKASNEYDY</sequence>
<dbReference type="InterPro" id="IPR036265">
    <property type="entry name" value="HIT-like_sf"/>
</dbReference>
<dbReference type="InterPro" id="IPR009163">
    <property type="entry name" value="Ap4A_phos1/2"/>
</dbReference>
<dbReference type="Proteomes" id="UP001152885">
    <property type="component" value="Unassembled WGS sequence"/>
</dbReference>
<dbReference type="GO" id="GO:0003877">
    <property type="term" value="F:ATP:ADP adenylyltransferase activity"/>
    <property type="evidence" value="ECO:0007669"/>
    <property type="project" value="InterPro"/>
</dbReference>
<dbReference type="InterPro" id="IPR043171">
    <property type="entry name" value="Ap4A_phos1/2-like"/>
</dbReference>
<organism evidence="4 5">
    <name type="scientific">Candida verbasci</name>
    <dbReference type="NCBI Taxonomy" id="1227364"/>
    <lineage>
        <taxon>Eukaryota</taxon>
        <taxon>Fungi</taxon>
        <taxon>Dikarya</taxon>
        <taxon>Ascomycota</taxon>
        <taxon>Saccharomycotina</taxon>
        <taxon>Pichiomycetes</taxon>
        <taxon>Debaryomycetaceae</taxon>
        <taxon>Candida/Lodderomyces clade</taxon>
        <taxon>Candida</taxon>
    </lineage>
</organism>
<accession>A0A9W4U0T4</accession>
<dbReference type="PIRSF" id="PIRSF000846">
    <property type="entry name" value="ATP_adenylyltr"/>
    <property type="match status" value="1"/>
</dbReference>
<evidence type="ECO:0000256" key="1">
    <source>
        <dbReference type="PIRSR" id="PIRSR000846-1"/>
    </source>
</evidence>
<feature type="active site" description="Nucleophile" evidence="1">
    <location>
        <position position="162"/>
    </location>
</feature>
<dbReference type="Pfam" id="PF19327">
    <property type="entry name" value="Ap4A_phos_N"/>
    <property type="match status" value="1"/>
</dbReference>
<name>A0A9W4U0T4_9ASCO</name>
<evidence type="ECO:0000313" key="4">
    <source>
        <dbReference type="EMBL" id="CAI5760605.1"/>
    </source>
</evidence>
<keyword evidence="5" id="KW-1185">Reference proteome</keyword>
<dbReference type="GO" id="GO:0009117">
    <property type="term" value="P:nucleotide metabolic process"/>
    <property type="evidence" value="ECO:0007669"/>
    <property type="project" value="InterPro"/>
</dbReference>
<feature type="domain" description="ATP adenylyltransferase C-terminal" evidence="2">
    <location>
        <begin position="200"/>
        <end position="305"/>
    </location>
</feature>
<dbReference type="InterPro" id="IPR019200">
    <property type="entry name" value="ATP_adenylylTrfase_C"/>
</dbReference>
<evidence type="ECO:0000259" key="3">
    <source>
        <dbReference type="Pfam" id="PF19327"/>
    </source>
</evidence>
<dbReference type="Gene3D" id="3.30.428.70">
    <property type="match status" value="1"/>
</dbReference>
<dbReference type="PANTHER" id="PTHR38420:SF1">
    <property type="entry name" value="PUTATIVE (AFU_ORTHOLOGUE AFUA_5G14690)-RELATED"/>
    <property type="match status" value="1"/>
</dbReference>
<proteinExistence type="predicted"/>
<dbReference type="EMBL" id="CANTUO010000007">
    <property type="protein sequence ID" value="CAI5760605.1"/>
    <property type="molecule type" value="Genomic_DNA"/>
</dbReference>
<dbReference type="AlphaFoldDB" id="A0A9W4U0T4"/>
<dbReference type="InterPro" id="IPR045759">
    <property type="entry name" value="Ap4A_phos1/2_N"/>
</dbReference>
<dbReference type="GO" id="GO:0005524">
    <property type="term" value="F:ATP binding"/>
    <property type="evidence" value="ECO:0007669"/>
    <property type="project" value="InterPro"/>
</dbReference>
<protein>
    <submittedName>
        <fullName evidence="4">Uncharacterized protein</fullName>
    </submittedName>
</protein>
<dbReference type="Pfam" id="PF09830">
    <property type="entry name" value="ATP_transf"/>
    <property type="match status" value="1"/>
</dbReference>
<evidence type="ECO:0000313" key="5">
    <source>
        <dbReference type="Proteomes" id="UP001152885"/>
    </source>
</evidence>
<dbReference type="OrthoDB" id="10267950at2759"/>
<dbReference type="PANTHER" id="PTHR38420">
    <property type="entry name" value="AP-4-A PHOSPHORYLASE II"/>
    <property type="match status" value="1"/>
</dbReference>